<evidence type="ECO:0000313" key="3">
    <source>
        <dbReference type="Proteomes" id="UP000006546"/>
    </source>
</evidence>
<dbReference type="Proteomes" id="UP000006546">
    <property type="component" value="Chromosome"/>
</dbReference>
<dbReference type="RefSeq" id="WP_013757411.1">
    <property type="nucleotide sequence ID" value="NC_015500.1"/>
</dbReference>
<gene>
    <name evidence="2" type="ordered locus">Trebr_0243</name>
</gene>
<protein>
    <submittedName>
        <fullName evidence="2">Uncharacterized protein</fullName>
    </submittedName>
</protein>
<dbReference type="STRING" id="906968.Trebr_0243"/>
<evidence type="ECO:0000313" key="2">
    <source>
        <dbReference type="EMBL" id="AEE15692.1"/>
    </source>
</evidence>
<feature type="chain" id="PRO_5003317801" evidence="1">
    <location>
        <begin position="20"/>
        <end position="440"/>
    </location>
</feature>
<proteinExistence type="predicted"/>
<evidence type="ECO:0000256" key="1">
    <source>
        <dbReference type="SAM" id="SignalP"/>
    </source>
</evidence>
<keyword evidence="3" id="KW-1185">Reference proteome</keyword>
<sequence>MKRVSAAAAVCLFLLPAFAQQSLQSTATNRVVENPNDWVLFPGENFNRVSSDYVIAFTDFTPASSGGSTAAVTGGFFGYHRHAAFPFTVGASFRMTAAEEVTKTVRTVWGGSGTTKTETVTETEYVTPAFDTYYANVFFLIGVPQLQDLSAGLQCYLTGSETITDKYTQTVTVNGVRTDYRENAGILQQNASLLFVVPASYRIGTTVNNSSFGVSVVTSKTEDAAGSGGDTGVNFFLYHKIAFKSLIPGGTRTNVWAAGGNKEFSCDLLEPTPFAGGIQKKTMFQLGISNRYDYSLPQKANAAGTGAPAFTAAFNPKAYADLIVKDAHTFDLGITVAADIGLNAALGSLPLTFFIGMTPRVYYREQAVKKTYPQTSSSYEQHGRARDFRADILWSGKIGMSVLLPKNWVCDVTFNVDTDTKLTGISAQLTIPVAPAQKAK</sequence>
<dbReference type="HOGENOM" id="CLU_622458_0_0_12"/>
<dbReference type="AlphaFoldDB" id="F4LM00"/>
<name>F4LM00_TREBD</name>
<organism evidence="2 3">
    <name type="scientific">Treponema brennaborense (strain DSM 12168 / CIP 105900 / DD5/3)</name>
    <dbReference type="NCBI Taxonomy" id="906968"/>
    <lineage>
        <taxon>Bacteria</taxon>
        <taxon>Pseudomonadati</taxon>
        <taxon>Spirochaetota</taxon>
        <taxon>Spirochaetia</taxon>
        <taxon>Spirochaetales</taxon>
        <taxon>Treponemataceae</taxon>
        <taxon>Treponema</taxon>
    </lineage>
</organism>
<keyword evidence="1" id="KW-0732">Signal</keyword>
<dbReference type="EMBL" id="CP002696">
    <property type="protein sequence ID" value="AEE15692.1"/>
    <property type="molecule type" value="Genomic_DNA"/>
</dbReference>
<feature type="signal peptide" evidence="1">
    <location>
        <begin position="1"/>
        <end position="19"/>
    </location>
</feature>
<dbReference type="KEGG" id="tbe:Trebr_0243"/>
<accession>F4LM00</accession>
<reference evidence="3" key="1">
    <citation type="submission" date="2011-04" db="EMBL/GenBank/DDBJ databases">
        <title>The complete genome of Treponema brennaborense DSM 12168.</title>
        <authorList>
            <person name="Lucas S."/>
            <person name="Han J."/>
            <person name="Lapidus A."/>
            <person name="Bruce D."/>
            <person name="Goodwin L."/>
            <person name="Pitluck S."/>
            <person name="Peters L."/>
            <person name="Kyrpides N."/>
            <person name="Mavromatis K."/>
            <person name="Ivanova N."/>
            <person name="Mikhailova N."/>
            <person name="Pagani I."/>
            <person name="Teshima H."/>
            <person name="Detter J.C."/>
            <person name="Tapia R."/>
            <person name="Han C."/>
            <person name="Land M."/>
            <person name="Hauser L."/>
            <person name="Markowitz V."/>
            <person name="Cheng J.-F."/>
            <person name="Hugenholtz P."/>
            <person name="Woyke T."/>
            <person name="Wu D."/>
            <person name="Gronow S."/>
            <person name="Wellnitz S."/>
            <person name="Brambilla E."/>
            <person name="Klenk H.-P."/>
            <person name="Eisen J.A."/>
        </authorList>
    </citation>
    <scope>NUCLEOTIDE SEQUENCE [LARGE SCALE GENOMIC DNA]</scope>
    <source>
        <strain evidence="3">DSM 12168 / CIP 105900 / DD5/3</strain>
    </source>
</reference>